<dbReference type="GO" id="GO:0005524">
    <property type="term" value="F:ATP binding"/>
    <property type="evidence" value="ECO:0007669"/>
    <property type="project" value="UniProtKB-UniRule"/>
</dbReference>
<dbReference type="GO" id="GO:0003677">
    <property type="term" value="F:DNA binding"/>
    <property type="evidence" value="ECO:0007669"/>
    <property type="project" value="InterPro"/>
</dbReference>
<dbReference type="OrthoDB" id="9807790at2"/>
<accession>A0A4U6QA89</accession>
<evidence type="ECO:0000256" key="3">
    <source>
        <dbReference type="PROSITE-ProRule" id="PRU00289"/>
    </source>
</evidence>
<keyword evidence="5" id="KW-0812">Transmembrane</keyword>
<evidence type="ECO:0000256" key="4">
    <source>
        <dbReference type="SAM" id="MobiDB-lite"/>
    </source>
</evidence>
<feature type="region of interest" description="Disordered" evidence="4">
    <location>
        <begin position="1"/>
        <end position="31"/>
    </location>
</feature>
<feature type="compositionally biased region" description="Low complexity" evidence="4">
    <location>
        <begin position="1"/>
        <end position="22"/>
    </location>
</feature>
<keyword evidence="1 3" id="KW-0547">Nucleotide-binding</keyword>
<feature type="transmembrane region" description="Helical" evidence="5">
    <location>
        <begin position="35"/>
        <end position="59"/>
    </location>
</feature>
<reference evidence="7 8" key="1">
    <citation type="submission" date="2019-05" db="EMBL/GenBank/DDBJ databases">
        <title>Nakamurella sp. N5BH11, whole genome shotgun sequence.</title>
        <authorList>
            <person name="Tuo L."/>
        </authorList>
    </citation>
    <scope>NUCLEOTIDE SEQUENCE [LARGE SCALE GENOMIC DNA]</scope>
    <source>
        <strain evidence="7 8">N5BH11</strain>
    </source>
</reference>
<feature type="binding site" evidence="3">
    <location>
        <begin position="1033"/>
        <end position="1040"/>
    </location>
    <ligand>
        <name>ATP</name>
        <dbReference type="ChEBI" id="CHEBI:30616"/>
    </ligand>
</feature>
<dbReference type="InterPro" id="IPR003593">
    <property type="entry name" value="AAA+_ATPase"/>
</dbReference>
<evidence type="ECO:0000256" key="1">
    <source>
        <dbReference type="ARBA" id="ARBA00022741"/>
    </source>
</evidence>
<evidence type="ECO:0000313" key="8">
    <source>
        <dbReference type="Proteomes" id="UP000306985"/>
    </source>
</evidence>
<keyword evidence="5" id="KW-1133">Transmembrane helix</keyword>
<evidence type="ECO:0000259" key="6">
    <source>
        <dbReference type="PROSITE" id="PS50901"/>
    </source>
</evidence>
<dbReference type="Gene3D" id="3.40.50.300">
    <property type="entry name" value="P-loop containing nucleotide triphosphate hydrolases"/>
    <property type="match status" value="3"/>
</dbReference>
<dbReference type="InterPro" id="IPR027417">
    <property type="entry name" value="P-loop_NTPase"/>
</dbReference>
<feature type="region of interest" description="Disordered" evidence="4">
    <location>
        <begin position="932"/>
        <end position="951"/>
    </location>
</feature>
<sequence length="1255" mass="132030">MSSDPVTAAGPDDAPTAAASPTPQLPPLPTLPEPASAVAGVAMVALPVASGAGALVMALGRPGSPLAVGSLVVLVASVLVGVLLLAGQRHSSRARLHRHRRRYLGIVDEVDRQLRLSGRDPGRPPTSGRTVRVGVAIAERPVPQPRPSSDELAEVDPVCAAAVADLRLRRGTAHGVPLELPWASAPLLTVVGPEDQARDLLRSLLFDVVRYLPPRQLAVVVRGDGASWARWLPHCSSAAVSGRGGGRHGDLVDPAADPLPRLLAIPGLSAVIEIDFRPRRTLRTGGHGDDPRLHRWFRLDGDAPAGSTSLRITIEADAAVTVCSSHGQVSGRADLLSRAQARMLARDLAVRHQQSPPARPSAAADELSEVAPPSGPGYLRAAVGHRPDGTPVVLDLKDAAQDGMGPHGLVIGATGAGKSELLRTLTLRLAQRHTPDDLALMLVDYKGGATFAPFAGLPHVAGMLTNLADDDGLVERFAAALRGESARRQALLARATVPDITAHRRLAAPPEPLPTLLVVVDEYAELLAAHPDLADLFVQLGRIGRSLGLHLLLATQRLDPGRSRGVEGQLSYRVVLRTFTAAESQELLGSTAAFTLPHTPGEALLGRAGQDPTRFRVSSCTVADADPVIPKLSGPLPFPVSSATLDRLGRLQRLHDEPFTAIAPPDPAEALPAAVAAVTARWGEGSALQRPVRPIWLPPLPRRLRLTDLPHREATGRAAVPLGLLDRPEQQRQEALTWTPVDQPNLLITGAGRTGRSTTLLTVIAAIGWTATPGSTTVYGVALGGSDLTAAATWPHVAGVAAPDDPDHARRLLGLIVEEIDRRERATTGAPRSLVLLAVDDWAPSTALDDDVDRLVADIARRGPAVGVAGAVTTAAGVALRGRLAASFGLRIELRPADAFESTIDRRRAAALPAQVPGRALVADGYAQIALPPEPPGGWAPPRRPRVAEETAPPDALGTEIARRWFGHRVPRRHPLPVRVQLSTLLATTPTADPEPVGADPHGTSVILGVEEADGPPVRHVFGRSDPHLLVVGDPGSGRTTALRAVARQLNDVRPEPLLVAIDLRDGLIAAGDHLPGGAGRPSRVGEANRIGHVRWAATVQRADQLGTVVDSVLRHVRSDPSPQEHTAGAPVPTRAPVFVLVDDEELLASGGGHPLMPLLGALRSGADLGLHLVVARASGGYARARFEPLHQALADLGTPTLLLSSSAEEGALNHRLRPRRLPPGRSQWAVRGGATRLLQLPVPDDPTPPEAPQW</sequence>
<dbReference type="EMBL" id="SZZH01000006">
    <property type="protein sequence ID" value="TKV56828.1"/>
    <property type="molecule type" value="Genomic_DNA"/>
</dbReference>
<feature type="domain" description="FtsK" evidence="6">
    <location>
        <begin position="733"/>
        <end position="903"/>
    </location>
</feature>
<feature type="region of interest" description="Disordered" evidence="4">
    <location>
        <begin position="350"/>
        <end position="376"/>
    </location>
</feature>
<proteinExistence type="predicted"/>
<gene>
    <name evidence="7" type="ORF">FDO65_18455</name>
</gene>
<dbReference type="Pfam" id="PF01580">
    <property type="entry name" value="FtsK_SpoIIIE"/>
    <property type="match status" value="2"/>
</dbReference>
<evidence type="ECO:0000256" key="2">
    <source>
        <dbReference type="ARBA" id="ARBA00022840"/>
    </source>
</evidence>
<protein>
    <recommendedName>
        <fullName evidence="6">FtsK domain-containing protein</fullName>
    </recommendedName>
</protein>
<feature type="binding site" evidence="3">
    <location>
        <begin position="750"/>
        <end position="757"/>
    </location>
    <ligand>
        <name>ATP</name>
        <dbReference type="ChEBI" id="CHEBI:30616"/>
    </ligand>
</feature>
<comment type="caution">
    <text evidence="7">The sequence shown here is derived from an EMBL/GenBank/DDBJ whole genome shotgun (WGS) entry which is preliminary data.</text>
</comment>
<feature type="binding site" evidence="3">
    <location>
        <begin position="412"/>
        <end position="419"/>
    </location>
    <ligand>
        <name>ATP</name>
        <dbReference type="ChEBI" id="CHEBI:30616"/>
    </ligand>
</feature>
<evidence type="ECO:0000256" key="5">
    <source>
        <dbReference type="SAM" id="Phobius"/>
    </source>
</evidence>
<keyword evidence="5" id="KW-0472">Membrane</keyword>
<dbReference type="SMART" id="SM00382">
    <property type="entry name" value="AAA"/>
    <property type="match status" value="3"/>
</dbReference>
<organism evidence="7 8">
    <name type="scientific">Nakamurella flava</name>
    <dbReference type="NCBI Taxonomy" id="2576308"/>
    <lineage>
        <taxon>Bacteria</taxon>
        <taxon>Bacillati</taxon>
        <taxon>Actinomycetota</taxon>
        <taxon>Actinomycetes</taxon>
        <taxon>Nakamurellales</taxon>
        <taxon>Nakamurellaceae</taxon>
        <taxon>Nakamurella</taxon>
    </lineage>
</organism>
<feature type="domain" description="FtsK" evidence="6">
    <location>
        <begin position="389"/>
        <end position="585"/>
    </location>
</feature>
<feature type="domain" description="FtsK" evidence="6">
    <location>
        <begin position="1015"/>
        <end position="1212"/>
    </location>
</feature>
<dbReference type="SUPFAM" id="SSF52540">
    <property type="entry name" value="P-loop containing nucleoside triphosphate hydrolases"/>
    <property type="match status" value="2"/>
</dbReference>
<keyword evidence="8" id="KW-1185">Reference proteome</keyword>
<evidence type="ECO:0000313" key="7">
    <source>
        <dbReference type="EMBL" id="TKV56828.1"/>
    </source>
</evidence>
<name>A0A4U6QA89_9ACTN</name>
<dbReference type="Proteomes" id="UP000306985">
    <property type="component" value="Unassembled WGS sequence"/>
</dbReference>
<dbReference type="PROSITE" id="PS50901">
    <property type="entry name" value="FTSK"/>
    <property type="match status" value="3"/>
</dbReference>
<dbReference type="InterPro" id="IPR002543">
    <property type="entry name" value="FtsK_dom"/>
</dbReference>
<keyword evidence="2 3" id="KW-0067">ATP-binding</keyword>
<feature type="transmembrane region" description="Helical" evidence="5">
    <location>
        <begin position="66"/>
        <end position="86"/>
    </location>
</feature>
<dbReference type="InterPro" id="IPR050206">
    <property type="entry name" value="FtsK/SpoIIIE/SftA"/>
</dbReference>
<dbReference type="RefSeq" id="WP_137451215.1">
    <property type="nucleotide sequence ID" value="NZ_SZZH01000006.1"/>
</dbReference>
<dbReference type="PANTHER" id="PTHR22683:SF1">
    <property type="entry name" value="TYPE VII SECRETION SYSTEM PROTEIN ESSC"/>
    <property type="match status" value="1"/>
</dbReference>
<dbReference type="PANTHER" id="PTHR22683">
    <property type="entry name" value="SPORULATION PROTEIN RELATED"/>
    <property type="match status" value="1"/>
</dbReference>
<dbReference type="AlphaFoldDB" id="A0A4U6QA89"/>